<dbReference type="InterPro" id="IPR013824">
    <property type="entry name" value="Topo_IA_cen_sub1"/>
</dbReference>
<accession>A0A1N6FTH3</accession>
<keyword evidence="4" id="KW-0799">Topoisomerase</keyword>
<dbReference type="Proteomes" id="UP000185207">
    <property type="component" value="Unassembled WGS sequence"/>
</dbReference>
<dbReference type="InterPro" id="IPR025589">
    <property type="entry name" value="Toprim_C_rpt"/>
</dbReference>
<dbReference type="Gene3D" id="3.40.50.140">
    <property type="match status" value="1"/>
</dbReference>
<dbReference type="PANTHER" id="PTHR11390:SF21">
    <property type="entry name" value="DNA TOPOISOMERASE 3-ALPHA"/>
    <property type="match status" value="1"/>
</dbReference>
<dbReference type="InterPro" id="IPR006171">
    <property type="entry name" value="TOPRIM_dom"/>
</dbReference>
<dbReference type="GO" id="GO:0006281">
    <property type="term" value="P:DNA repair"/>
    <property type="evidence" value="ECO:0007669"/>
    <property type="project" value="TreeGrafter"/>
</dbReference>
<dbReference type="GO" id="GO:0006265">
    <property type="term" value="P:DNA topological change"/>
    <property type="evidence" value="ECO:0007669"/>
    <property type="project" value="InterPro"/>
</dbReference>
<evidence type="ECO:0000256" key="11">
    <source>
        <dbReference type="SAM" id="MobiDB-lite"/>
    </source>
</evidence>
<evidence type="ECO:0000256" key="8">
    <source>
        <dbReference type="ARBA" id="ARBA00031985"/>
    </source>
</evidence>
<evidence type="ECO:0000256" key="9">
    <source>
        <dbReference type="ARBA" id="ARBA00032235"/>
    </source>
</evidence>
<feature type="domain" description="Toprim" evidence="12">
    <location>
        <begin position="1"/>
        <end position="143"/>
    </location>
</feature>
<evidence type="ECO:0000256" key="6">
    <source>
        <dbReference type="ARBA" id="ARBA00023235"/>
    </source>
</evidence>
<evidence type="ECO:0000256" key="2">
    <source>
        <dbReference type="ARBA" id="ARBA00009446"/>
    </source>
</evidence>
<dbReference type="InterPro" id="IPR013497">
    <property type="entry name" value="Topo_IA_cen"/>
</dbReference>
<dbReference type="InterPro" id="IPR013826">
    <property type="entry name" value="Topo_IA_cen_sub3"/>
</dbReference>
<evidence type="ECO:0000259" key="13">
    <source>
        <dbReference type="PROSITE" id="PS52039"/>
    </source>
</evidence>
<feature type="domain" description="Topo IA-type catalytic" evidence="13">
    <location>
        <begin position="160"/>
        <end position="609"/>
    </location>
</feature>
<dbReference type="OrthoDB" id="9803554at2"/>
<dbReference type="SUPFAM" id="SSF56712">
    <property type="entry name" value="Prokaryotic type I DNA topoisomerase"/>
    <property type="match status" value="1"/>
</dbReference>
<evidence type="ECO:0000256" key="3">
    <source>
        <dbReference type="ARBA" id="ARBA00012891"/>
    </source>
</evidence>
<evidence type="ECO:0000256" key="10">
    <source>
        <dbReference type="ARBA" id="ARBA00032877"/>
    </source>
</evidence>
<keyword evidence="5" id="KW-0238">DNA-binding</keyword>
<dbReference type="GO" id="GO:0006310">
    <property type="term" value="P:DNA recombination"/>
    <property type="evidence" value="ECO:0007669"/>
    <property type="project" value="TreeGrafter"/>
</dbReference>
<feature type="region of interest" description="Disordered" evidence="11">
    <location>
        <begin position="448"/>
        <end position="468"/>
    </location>
</feature>
<dbReference type="Pfam" id="PF01751">
    <property type="entry name" value="Toprim"/>
    <property type="match status" value="1"/>
</dbReference>
<dbReference type="Pfam" id="PF13342">
    <property type="entry name" value="Toprim_Crpt"/>
    <property type="match status" value="1"/>
</dbReference>
<dbReference type="PRINTS" id="PR00417">
    <property type="entry name" value="PRTPISMRASEI"/>
</dbReference>
<organism evidence="14 15">
    <name type="scientific">Epilithonimonas zeae</name>
    <dbReference type="NCBI Taxonomy" id="1416779"/>
    <lineage>
        <taxon>Bacteria</taxon>
        <taxon>Pseudomonadati</taxon>
        <taxon>Bacteroidota</taxon>
        <taxon>Flavobacteriia</taxon>
        <taxon>Flavobacteriales</taxon>
        <taxon>Weeksellaceae</taxon>
        <taxon>Chryseobacterium group</taxon>
        <taxon>Epilithonimonas</taxon>
    </lineage>
</organism>
<keyword evidence="6 14" id="KW-0413">Isomerase</keyword>
<reference evidence="15" key="1">
    <citation type="submission" date="2016-11" db="EMBL/GenBank/DDBJ databases">
        <authorList>
            <person name="Varghese N."/>
            <person name="Submissions S."/>
        </authorList>
    </citation>
    <scope>NUCLEOTIDE SEQUENCE [LARGE SCALE GENOMIC DNA]</scope>
    <source>
        <strain evidence="15">DSM 27623</strain>
    </source>
</reference>
<dbReference type="Gene3D" id="2.70.20.10">
    <property type="entry name" value="Topoisomerase I, domain 3"/>
    <property type="match status" value="1"/>
</dbReference>
<sequence length="709" mass="80777">MKAIIAEKPSVAREIAQILDANNRKDGYFEGNGYCVTWALGHLVSLGMPEDYGIRGFDKASLPIFPHPFILTPRKTKPANSKNFQPDPSALKQLKIIKNIFSQCTSIIVATDAGREGELIFRYIYDYLKCRKPFERLWISSLTEKAIQEGFKNLKKGSEFDGLYDAAKARSEADWLVGINATQALSIAANNDVYSLGRVQTPTLALICQRFQDNKNFKQKKYWQIQLQHRKDYLNFTSLSNQQWEDKKQAEQILKAIEREGKATVEDVAVNTVKEQSPLLFDLTELQKEANRKLGLSADEVLQTAQSLYEKKFITYPRTGSKYIPEDLWSEIPELVRIHNQTDSFKQAISTLKFGNFNKRIVNDLKVTDHHGLLPTSKIPSALTASEKAIYNMIVYRLLESLSEHCSKEVSHITIKVHHYEFSIKGSKILSKGWRAIKGLLSDEISTNLDNNSKNNSDNNQTQEPQLIELPEFKKDDELKISTAKLQEKLTSPPKLYTEADLLSAMENAGRHIEDKEQQKALANIGIGTPATRASIIETLITRNYITRKSKTLIPTDKGEKVYDLIKDQKIVNVQMTAEWEMALHQIESKELNSNHFLSDIKNYTKEITQELLSLNIPQENIPELKCPKCQQHNLIIKDKIVKCPDEQCQWILFRMICGVQLSINNITSLITTGKTPIIKNMKSKNGKKFEAYLILKDDLATSFIFNNQ</sequence>
<protein>
    <recommendedName>
        <fullName evidence="3">DNA topoisomerase</fullName>
        <ecNumber evidence="3">5.6.2.1</ecNumber>
    </recommendedName>
    <alternativeName>
        <fullName evidence="10">Omega-protein</fullName>
    </alternativeName>
    <alternativeName>
        <fullName evidence="9">Relaxing enzyme</fullName>
    </alternativeName>
    <alternativeName>
        <fullName evidence="7">Swivelase</fullName>
    </alternativeName>
    <alternativeName>
        <fullName evidence="8">Untwisting enzyme</fullName>
    </alternativeName>
</protein>
<dbReference type="Gene3D" id="1.10.460.10">
    <property type="entry name" value="Topoisomerase I, domain 2"/>
    <property type="match status" value="1"/>
</dbReference>
<name>A0A1N6FTH3_9FLAO</name>
<dbReference type="NCBIfam" id="NF005829">
    <property type="entry name" value="PRK07726.1"/>
    <property type="match status" value="1"/>
</dbReference>
<dbReference type="CDD" id="cd03362">
    <property type="entry name" value="TOPRIM_TopoIA_TopoIII"/>
    <property type="match status" value="1"/>
</dbReference>
<dbReference type="STRING" id="1416779.SAMN05444409_1467"/>
<comment type="catalytic activity">
    <reaction evidence="1">
        <text>ATP-independent breakage of single-stranded DNA, followed by passage and rejoining.</text>
        <dbReference type="EC" id="5.6.2.1"/>
    </reaction>
</comment>
<evidence type="ECO:0000256" key="7">
    <source>
        <dbReference type="ARBA" id="ARBA00030003"/>
    </source>
</evidence>
<dbReference type="PROSITE" id="PS52039">
    <property type="entry name" value="TOPO_IA_2"/>
    <property type="match status" value="1"/>
</dbReference>
<evidence type="ECO:0000313" key="14">
    <source>
        <dbReference type="EMBL" id="SIN98548.1"/>
    </source>
</evidence>
<dbReference type="SMART" id="SM00437">
    <property type="entry name" value="TOP1Ac"/>
    <property type="match status" value="1"/>
</dbReference>
<dbReference type="Gene3D" id="1.10.290.10">
    <property type="entry name" value="Topoisomerase I, domain 4"/>
    <property type="match status" value="1"/>
</dbReference>
<evidence type="ECO:0000256" key="1">
    <source>
        <dbReference type="ARBA" id="ARBA00000213"/>
    </source>
</evidence>
<dbReference type="EMBL" id="FSRK01000001">
    <property type="protein sequence ID" value="SIN98548.1"/>
    <property type="molecule type" value="Genomic_DNA"/>
</dbReference>
<evidence type="ECO:0000256" key="4">
    <source>
        <dbReference type="ARBA" id="ARBA00023029"/>
    </source>
</evidence>
<dbReference type="AlphaFoldDB" id="A0A1N6FTH3"/>
<evidence type="ECO:0000256" key="5">
    <source>
        <dbReference type="ARBA" id="ARBA00023125"/>
    </source>
</evidence>
<dbReference type="EC" id="5.6.2.1" evidence="3"/>
<dbReference type="RefSeq" id="WP_074234213.1">
    <property type="nucleotide sequence ID" value="NZ_FSRK01000001.1"/>
</dbReference>
<dbReference type="CDD" id="cd00186">
    <property type="entry name" value="TOP1Ac"/>
    <property type="match status" value="1"/>
</dbReference>
<dbReference type="SMART" id="SM00436">
    <property type="entry name" value="TOP1Bc"/>
    <property type="match status" value="1"/>
</dbReference>
<evidence type="ECO:0000259" key="12">
    <source>
        <dbReference type="PROSITE" id="PS50880"/>
    </source>
</evidence>
<dbReference type="PROSITE" id="PS50880">
    <property type="entry name" value="TOPRIM"/>
    <property type="match status" value="1"/>
</dbReference>
<proteinExistence type="inferred from homology"/>
<dbReference type="InterPro" id="IPR003602">
    <property type="entry name" value="Topo_IA_DNA-bd_dom"/>
</dbReference>
<dbReference type="InterPro" id="IPR003601">
    <property type="entry name" value="Topo_IA_2"/>
</dbReference>
<comment type="similarity">
    <text evidence="2">Belongs to the type IA topoisomerase family.</text>
</comment>
<dbReference type="GO" id="GO:0003677">
    <property type="term" value="F:DNA binding"/>
    <property type="evidence" value="ECO:0007669"/>
    <property type="project" value="UniProtKB-KW"/>
</dbReference>
<dbReference type="InterPro" id="IPR013825">
    <property type="entry name" value="Topo_IA_cen_sub2"/>
</dbReference>
<dbReference type="Pfam" id="PF01131">
    <property type="entry name" value="Topoisom_bac"/>
    <property type="match status" value="1"/>
</dbReference>
<dbReference type="GO" id="GO:0003917">
    <property type="term" value="F:DNA topoisomerase type I (single strand cut, ATP-independent) activity"/>
    <property type="evidence" value="ECO:0007669"/>
    <property type="project" value="UniProtKB-EC"/>
</dbReference>
<dbReference type="PANTHER" id="PTHR11390">
    <property type="entry name" value="PROKARYOTIC DNA TOPOISOMERASE"/>
    <property type="match status" value="1"/>
</dbReference>
<gene>
    <name evidence="14" type="ORF">SAMN05444409_1467</name>
</gene>
<evidence type="ECO:0000313" key="15">
    <source>
        <dbReference type="Proteomes" id="UP000185207"/>
    </source>
</evidence>
<dbReference type="SMART" id="SM00493">
    <property type="entry name" value="TOPRIM"/>
    <property type="match status" value="1"/>
</dbReference>
<dbReference type="InterPro" id="IPR023405">
    <property type="entry name" value="Topo_IA_core_domain"/>
</dbReference>
<keyword evidence="15" id="KW-1185">Reference proteome</keyword>
<dbReference type="InterPro" id="IPR034144">
    <property type="entry name" value="TOPRIM_TopoIII"/>
</dbReference>
<dbReference type="GO" id="GO:0043597">
    <property type="term" value="C:cytoplasmic replication fork"/>
    <property type="evidence" value="ECO:0007669"/>
    <property type="project" value="TreeGrafter"/>
</dbReference>
<dbReference type="InterPro" id="IPR000380">
    <property type="entry name" value="Topo_IA"/>
</dbReference>
<feature type="compositionally biased region" description="Low complexity" evidence="11">
    <location>
        <begin position="448"/>
        <end position="460"/>
    </location>
</feature>